<organism evidence="2 3">
    <name type="scientific">Formivibrio citricus</name>
    <dbReference type="NCBI Taxonomy" id="83765"/>
    <lineage>
        <taxon>Bacteria</taxon>
        <taxon>Pseudomonadati</taxon>
        <taxon>Pseudomonadota</taxon>
        <taxon>Betaproteobacteria</taxon>
        <taxon>Neisseriales</taxon>
        <taxon>Chitinibacteraceae</taxon>
        <taxon>Formivibrio</taxon>
    </lineage>
</organism>
<dbReference type="Gene3D" id="3.40.50.10140">
    <property type="entry name" value="Toll/interleukin-1 receptor homology (TIR) domain"/>
    <property type="match status" value="1"/>
</dbReference>
<dbReference type="STRING" id="83765.SAMN05660284_01603"/>
<dbReference type="InterPro" id="IPR000157">
    <property type="entry name" value="TIR_dom"/>
</dbReference>
<dbReference type="GO" id="GO:0007165">
    <property type="term" value="P:signal transduction"/>
    <property type="evidence" value="ECO:0007669"/>
    <property type="project" value="InterPro"/>
</dbReference>
<gene>
    <name evidence="2" type="ORF">SAMN05660284_01603</name>
</gene>
<dbReference type="EMBL" id="FOVE01000010">
    <property type="protein sequence ID" value="SFN48526.1"/>
    <property type="molecule type" value="Genomic_DNA"/>
</dbReference>
<dbReference type="SUPFAM" id="SSF52200">
    <property type="entry name" value="Toll/Interleukin receptor TIR domain"/>
    <property type="match status" value="1"/>
</dbReference>
<name>A0A1I4ZE41_9NEIS</name>
<accession>A0A1I4ZE41</accession>
<reference evidence="3" key="1">
    <citation type="submission" date="2016-10" db="EMBL/GenBank/DDBJ databases">
        <authorList>
            <person name="Varghese N."/>
            <person name="Submissions S."/>
        </authorList>
    </citation>
    <scope>NUCLEOTIDE SEQUENCE [LARGE SCALE GENOMIC DNA]</scope>
    <source>
        <strain evidence="3">DSM 6150</strain>
    </source>
</reference>
<dbReference type="RefSeq" id="WP_091194173.1">
    <property type="nucleotide sequence ID" value="NZ_FOVE01000010.1"/>
</dbReference>
<dbReference type="Pfam" id="PF13676">
    <property type="entry name" value="TIR_2"/>
    <property type="match status" value="1"/>
</dbReference>
<dbReference type="InterPro" id="IPR035897">
    <property type="entry name" value="Toll_tir_struct_dom_sf"/>
</dbReference>
<dbReference type="AlphaFoldDB" id="A0A1I4ZE41"/>
<evidence type="ECO:0000313" key="2">
    <source>
        <dbReference type="EMBL" id="SFN48526.1"/>
    </source>
</evidence>
<evidence type="ECO:0000259" key="1">
    <source>
        <dbReference type="PROSITE" id="PS51534"/>
    </source>
</evidence>
<feature type="domain" description="SEFIR" evidence="1">
    <location>
        <begin position="3"/>
        <end position="134"/>
    </location>
</feature>
<proteinExistence type="predicted"/>
<keyword evidence="3" id="KW-1185">Reference proteome</keyword>
<evidence type="ECO:0000313" key="3">
    <source>
        <dbReference type="Proteomes" id="UP000242869"/>
    </source>
</evidence>
<dbReference type="InterPro" id="IPR013568">
    <property type="entry name" value="SEFIR_dom"/>
</dbReference>
<dbReference type="OrthoDB" id="5149141at2"/>
<sequence length="247" mass="27975">MAIPKAFISYSHDSQDHKKWVLDLATRLRNNGIDAILDQWDLKPGDDLPRFMEQGLIAADRVLMVCTDKYVEKANAGAGGVGYEKMIVTADLLKTIDSNKVIPLIRQSGSHNVPTFLRSKLFLDFSRPDQFEFSFDELIRTLHNAPLYEKPIIANNPFTPVTETPPNRTGDGVLVVMKLVVAKFESQSTDYINYGSLVRHAPMSRIMFDLYIEEAKSEGLITQDPDRDIRLTGKGKHYAIQHKIIRQ</sequence>
<dbReference type="PROSITE" id="PS51534">
    <property type="entry name" value="SEFIR"/>
    <property type="match status" value="1"/>
</dbReference>
<dbReference type="Proteomes" id="UP000242869">
    <property type="component" value="Unassembled WGS sequence"/>
</dbReference>
<protein>
    <submittedName>
        <fullName evidence="2">SEFIR domain-containing protein</fullName>
    </submittedName>
</protein>